<dbReference type="AlphaFoldDB" id="F4Q6A3"/>
<feature type="signal peptide" evidence="1">
    <location>
        <begin position="1"/>
        <end position="21"/>
    </location>
</feature>
<evidence type="ECO:0008006" key="4">
    <source>
        <dbReference type="Google" id="ProtNLM"/>
    </source>
</evidence>
<dbReference type="Proteomes" id="UP000007797">
    <property type="component" value="Unassembled WGS sequence"/>
</dbReference>
<name>F4Q6A3_CACFS</name>
<sequence length="109" mass="11910">MNKSIILSIVLLFTFISISYCGINTIVQNGKVLTITHSPMTMIWFEQQVVLNGMKTNIKPYCKSLYGWSPVVCTLPSVPACDTIRLYGSAGIGATNLQMLSAFNCTVLA</sequence>
<proteinExistence type="predicted"/>
<protein>
    <recommendedName>
        <fullName evidence="4">Transmembrane protein</fullName>
    </recommendedName>
</protein>
<dbReference type="RefSeq" id="XP_004355961.1">
    <property type="nucleotide sequence ID" value="XM_004355908.1"/>
</dbReference>
<organism evidence="2 3">
    <name type="scientific">Cavenderia fasciculata</name>
    <name type="common">Slime mold</name>
    <name type="synonym">Dictyostelium fasciculatum</name>
    <dbReference type="NCBI Taxonomy" id="261658"/>
    <lineage>
        <taxon>Eukaryota</taxon>
        <taxon>Amoebozoa</taxon>
        <taxon>Evosea</taxon>
        <taxon>Eumycetozoa</taxon>
        <taxon>Dictyostelia</taxon>
        <taxon>Acytosteliales</taxon>
        <taxon>Cavenderiaceae</taxon>
        <taxon>Cavenderia</taxon>
    </lineage>
</organism>
<evidence type="ECO:0000313" key="3">
    <source>
        <dbReference type="Proteomes" id="UP000007797"/>
    </source>
</evidence>
<accession>F4Q6A3</accession>
<reference evidence="3" key="1">
    <citation type="journal article" date="2011" name="Genome Res.">
        <title>Phylogeny-wide analysis of social amoeba genomes highlights ancient origins for complex intercellular communication.</title>
        <authorList>
            <person name="Heidel A.J."/>
            <person name="Lawal H.M."/>
            <person name="Felder M."/>
            <person name="Schilde C."/>
            <person name="Helps N.R."/>
            <person name="Tunggal B."/>
            <person name="Rivero F."/>
            <person name="John U."/>
            <person name="Schleicher M."/>
            <person name="Eichinger L."/>
            <person name="Platzer M."/>
            <person name="Noegel A.A."/>
            <person name="Schaap P."/>
            <person name="Gloeckner G."/>
        </authorList>
    </citation>
    <scope>NUCLEOTIDE SEQUENCE [LARGE SCALE GENOMIC DNA]</scope>
    <source>
        <strain evidence="3">SH3</strain>
    </source>
</reference>
<keyword evidence="1" id="KW-0732">Signal</keyword>
<dbReference type="EMBL" id="GL883021">
    <property type="protein sequence ID" value="EGG17477.1"/>
    <property type="molecule type" value="Genomic_DNA"/>
</dbReference>
<evidence type="ECO:0000256" key="1">
    <source>
        <dbReference type="SAM" id="SignalP"/>
    </source>
</evidence>
<evidence type="ECO:0000313" key="2">
    <source>
        <dbReference type="EMBL" id="EGG17477.1"/>
    </source>
</evidence>
<dbReference type="KEGG" id="dfa:DFA_08473"/>
<feature type="chain" id="PRO_5003313720" description="Transmembrane protein" evidence="1">
    <location>
        <begin position="22"/>
        <end position="109"/>
    </location>
</feature>
<gene>
    <name evidence="2" type="ORF">DFA_08473</name>
</gene>
<dbReference type="GeneID" id="14869843"/>
<keyword evidence="3" id="KW-1185">Reference proteome</keyword>